<dbReference type="RefSeq" id="WP_179462441.1">
    <property type="nucleotide sequence ID" value="NZ_JACBZX010000001.1"/>
</dbReference>
<feature type="transmembrane region" description="Helical" evidence="2">
    <location>
        <begin position="96"/>
        <end position="122"/>
    </location>
</feature>
<protein>
    <recommendedName>
        <fullName evidence="5">DUF4190 domain-containing protein</fullName>
    </recommendedName>
</protein>
<comment type="caution">
    <text evidence="3">The sequence shown here is derived from an EMBL/GenBank/DDBJ whole genome shotgun (WGS) entry which is preliminary data.</text>
</comment>
<keyword evidence="4" id="KW-1185">Reference proteome</keyword>
<feature type="compositionally biased region" description="Low complexity" evidence="1">
    <location>
        <begin position="47"/>
        <end position="56"/>
    </location>
</feature>
<dbReference type="AlphaFoldDB" id="A0A852X2A0"/>
<keyword evidence="2" id="KW-0472">Membrane</keyword>
<feature type="region of interest" description="Disordered" evidence="1">
    <location>
        <begin position="1"/>
        <end position="56"/>
    </location>
</feature>
<keyword evidence="2" id="KW-1133">Transmembrane helix</keyword>
<proteinExistence type="predicted"/>
<gene>
    <name evidence="3" type="ORF">BJY28_001478</name>
</gene>
<dbReference type="Proteomes" id="UP000592181">
    <property type="component" value="Unassembled WGS sequence"/>
</dbReference>
<keyword evidence="2" id="KW-0812">Transmembrane</keyword>
<organism evidence="3 4">
    <name type="scientific">Janibacter alkaliphilus</name>
    <dbReference type="NCBI Taxonomy" id="1069963"/>
    <lineage>
        <taxon>Bacteria</taxon>
        <taxon>Bacillati</taxon>
        <taxon>Actinomycetota</taxon>
        <taxon>Actinomycetes</taxon>
        <taxon>Micrococcales</taxon>
        <taxon>Intrasporangiaceae</taxon>
        <taxon>Janibacter</taxon>
    </lineage>
</organism>
<evidence type="ECO:0000313" key="3">
    <source>
        <dbReference type="EMBL" id="NYG37009.1"/>
    </source>
</evidence>
<evidence type="ECO:0000256" key="2">
    <source>
        <dbReference type="SAM" id="Phobius"/>
    </source>
</evidence>
<feature type="transmembrane region" description="Helical" evidence="2">
    <location>
        <begin position="143"/>
        <end position="166"/>
    </location>
</feature>
<evidence type="ECO:0000313" key="4">
    <source>
        <dbReference type="Proteomes" id="UP000592181"/>
    </source>
</evidence>
<accession>A0A852X2A0</accession>
<reference evidence="3 4" key="1">
    <citation type="submission" date="2020-07" db="EMBL/GenBank/DDBJ databases">
        <title>Sequencing the genomes of 1000 actinobacteria strains.</title>
        <authorList>
            <person name="Klenk H.-P."/>
        </authorList>
    </citation>
    <scope>NUCLEOTIDE SEQUENCE [LARGE SCALE GENOMIC DNA]</scope>
    <source>
        <strain evidence="3 4">DSM 24723</strain>
    </source>
</reference>
<evidence type="ECO:0000256" key="1">
    <source>
        <dbReference type="SAM" id="MobiDB-lite"/>
    </source>
</evidence>
<sequence length="174" mass="18479">MSQQDPYPHDPYDADPYRDARRGGSRPSEGDVDAYGQPIGTPPTTPIPAAGQPAQGYPGGYPAPGYPYAAAPGYPAYPYPYPPYGYPPPRPMSASALVLTIISGIMTITCYCAPASLIPLVLGAVALSKNSTDPEEADRLARVGWVTLVGLTFVLIVAVVAFFWWLGSQPPSTY</sequence>
<name>A0A852X2A0_9MICO</name>
<dbReference type="EMBL" id="JACBZX010000001">
    <property type="protein sequence ID" value="NYG37009.1"/>
    <property type="molecule type" value="Genomic_DNA"/>
</dbReference>
<evidence type="ECO:0008006" key="5">
    <source>
        <dbReference type="Google" id="ProtNLM"/>
    </source>
</evidence>
<feature type="compositionally biased region" description="Basic and acidic residues" evidence="1">
    <location>
        <begin position="7"/>
        <end position="22"/>
    </location>
</feature>